<accession>A0A4Y2ALR2</accession>
<feature type="transmembrane region" description="Helical" evidence="1">
    <location>
        <begin position="20"/>
        <end position="41"/>
    </location>
</feature>
<sequence>MYIELHMGYLTMTAKEVGPILVNSLVVIFILECVVLSEIIGASKDSYREEMGATALKKTHSHSFRIFLRPYVIFDKERYPVVLCHCRLERR</sequence>
<proteinExistence type="predicted"/>
<dbReference type="Proteomes" id="UP000499080">
    <property type="component" value="Unassembled WGS sequence"/>
</dbReference>
<protein>
    <submittedName>
        <fullName evidence="2">Uncharacterized protein</fullName>
    </submittedName>
</protein>
<reference evidence="2 3" key="1">
    <citation type="journal article" date="2019" name="Sci. Rep.">
        <title>Orb-weaving spider Araneus ventricosus genome elucidates the spidroin gene catalogue.</title>
        <authorList>
            <person name="Kono N."/>
            <person name="Nakamura H."/>
            <person name="Ohtoshi R."/>
            <person name="Moran D.A.P."/>
            <person name="Shinohara A."/>
            <person name="Yoshida Y."/>
            <person name="Fujiwara M."/>
            <person name="Mori M."/>
            <person name="Tomita M."/>
            <person name="Arakawa K."/>
        </authorList>
    </citation>
    <scope>NUCLEOTIDE SEQUENCE [LARGE SCALE GENOMIC DNA]</scope>
</reference>
<dbReference type="AlphaFoldDB" id="A0A4Y2ALR2"/>
<dbReference type="EMBL" id="BGPR01000023">
    <property type="protein sequence ID" value="GBL80841.1"/>
    <property type="molecule type" value="Genomic_DNA"/>
</dbReference>
<organism evidence="2 3">
    <name type="scientific">Araneus ventricosus</name>
    <name type="common">Orbweaver spider</name>
    <name type="synonym">Epeira ventricosa</name>
    <dbReference type="NCBI Taxonomy" id="182803"/>
    <lineage>
        <taxon>Eukaryota</taxon>
        <taxon>Metazoa</taxon>
        <taxon>Ecdysozoa</taxon>
        <taxon>Arthropoda</taxon>
        <taxon>Chelicerata</taxon>
        <taxon>Arachnida</taxon>
        <taxon>Araneae</taxon>
        <taxon>Araneomorphae</taxon>
        <taxon>Entelegynae</taxon>
        <taxon>Araneoidea</taxon>
        <taxon>Araneidae</taxon>
        <taxon>Araneus</taxon>
    </lineage>
</organism>
<evidence type="ECO:0000313" key="2">
    <source>
        <dbReference type="EMBL" id="GBL80841.1"/>
    </source>
</evidence>
<gene>
    <name evidence="2" type="ORF">AVEN_26266_1</name>
</gene>
<keyword evidence="3" id="KW-1185">Reference proteome</keyword>
<keyword evidence="1" id="KW-0812">Transmembrane</keyword>
<comment type="caution">
    <text evidence="2">The sequence shown here is derived from an EMBL/GenBank/DDBJ whole genome shotgun (WGS) entry which is preliminary data.</text>
</comment>
<evidence type="ECO:0000256" key="1">
    <source>
        <dbReference type="SAM" id="Phobius"/>
    </source>
</evidence>
<keyword evidence="1" id="KW-0472">Membrane</keyword>
<keyword evidence="1" id="KW-1133">Transmembrane helix</keyword>
<evidence type="ECO:0000313" key="3">
    <source>
        <dbReference type="Proteomes" id="UP000499080"/>
    </source>
</evidence>
<name>A0A4Y2ALR2_ARAVE</name>